<organism evidence="1 2">
    <name type="scientific">Trichinella pseudospiralis</name>
    <name type="common">Parasitic roundworm</name>
    <dbReference type="NCBI Taxonomy" id="6337"/>
    <lineage>
        <taxon>Eukaryota</taxon>
        <taxon>Metazoa</taxon>
        <taxon>Ecdysozoa</taxon>
        <taxon>Nematoda</taxon>
        <taxon>Enoplea</taxon>
        <taxon>Dorylaimia</taxon>
        <taxon>Trichinellida</taxon>
        <taxon>Trichinellidae</taxon>
        <taxon>Trichinella</taxon>
    </lineage>
</organism>
<evidence type="ECO:0000313" key="2">
    <source>
        <dbReference type="Proteomes" id="UP000054632"/>
    </source>
</evidence>
<proteinExistence type="predicted"/>
<reference evidence="1 2" key="1">
    <citation type="submission" date="2015-01" db="EMBL/GenBank/DDBJ databases">
        <title>Evolution of Trichinella species and genotypes.</title>
        <authorList>
            <person name="Korhonen P.K."/>
            <person name="Edoardo P."/>
            <person name="Giuseppe L.R."/>
            <person name="Gasser R.B."/>
        </authorList>
    </citation>
    <scope>NUCLEOTIDE SEQUENCE [LARGE SCALE GENOMIC DNA]</scope>
    <source>
        <strain evidence="1">ISS13</strain>
    </source>
</reference>
<evidence type="ECO:0000313" key="1">
    <source>
        <dbReference type="EMBL" id="KRY71491.1"/>
    </source>
</evidence>
<comment type="caution">
    <text evidence="1">The sequence shown here is derived from an EMBL/GenBank/DDBJ whole genome shotgun (WGS) entry which is preliminary data.</text>
</comment>
<protein>
    <submittedName>
        <fullName evidence="1">Uncharacterized protein</fullName>
    </submittedName>
</protein>
<dbReference type="AlphaFoldDB" id="A0A0V1EE99"/>
<sequence length="372" mass="42833">MHMHMNIFHGTSRCNVKIACHLRHFQPSVNVTALVQAVMQFLNPFSITTLFNTVHRIQCPSFPCLSTITAATVSCFGLLYCRRCGANVVFRPMYRFFPNIFSDIVLKLTRRIHSIHRKNCKRRASPTVVSTSSSSTISVLRYVMSSLKNSIPITMLLIRVTEMERFQNLNLNKSNFIIISTFIADACKIKVPQEEHHPLLHAIYIFQLVSQKKVDRGRQCSLLAGRRVLHQWGTICGRHLDEKPRRTMTAQVDTHVIPLIIGKPIHWTPTCVTDVVNGPEEQSQRRRCERAEQDLVSRFLAWVRNRKFHVSFGPSKQRPNIRSSGSWPFRQKHIDNNSLLRKDLTLCSVPVAPDESKDWPFIDEDDCAFNAW</sequence>
<accession>A0A0V1EE99</accession>
<gene>
    <name evidence="1" type="ORF">T4A_6617</name>
</gene>
<dbReference type="EMBL" id="JYDR01000057">
    <property type="protein sequence ID" value="KRY71491.1"/>
    <property type="molecule type" value="Genomic_DNA"/>
</dbReference>
<dbReference type="Proteomes" id="UP000054632">
    <property type="component" value="Unassembled WGS sequence"/>
</dbReference>
<name>A0A0V1EE99_TRIPS</name>